<dbReference type="PROSITE" id="PS51304">
    <property type="entry name" value="GALECTIN"/>
    <property type="match status" value="2"/>
</dbReference>
<dbReference type="GeneID" id="20232968"/>
<dbReference type="PANTHER" id="PTHR11346:SF176">
    <property type="entry name" value="32 KDA BETA-GALACTOSIDE-BINDING LECTIN LEC-3"/>
    <property type="match status" value="1"/>
</dbReference>
<dbReference type="CDD" id="cd00070">
    <property type="entry name" value="GLECT"/>
    <property type="match status" value="2"/>
</dbReference>
<dbReference type="PANTHER" id="PTHR11346">
    <property type="entry name" value="GALECTIN"/>
    <property type="match status" value="1"/>
</dbReference>
<protein>
    <recommendedName>
        <fullName evidence="3">Galectin</fullName>
    </recommendedName>
</protein>
<dbReference type="GO" id="GO:0030246">
    <property type="term" value="F:carbohydrate binding"/>
    <property type="evidence" value="ECO:0007669"/>
    <property type="project" value="UniProtKB-UniRule"/>
</dbReference>
<dbReference type="SMART" id="SM00276">
    <property type="entry name" value="GLECT"/>
    <property type="match status" value="2"/>
</dbReference>
<organism evidence="5 6">
    <name type="scientific">Lottia gigantea</name>
    <name type="common">Giant owl limpet</name>
    <dbReference type="NCBI Taxonomy" id="225164"/>
    <lineage>
        <taxon>Eukaryota</taxon>
        <taxon>Metazoa</taxon>
        <taxon>Spiralia</taxon>
        <taxon>Lophotrochozoa</taxon>
        <taxon>Mollusca</taxon>
        <taxon>Gastropoda</taxon>
        <taxon>Patellogastropoda</taxon>
        <taxon>Lottioidea</taxon>
        <taxon>Lottiidae</taxon>
        <taxon>Lottia</taxon>
    </lineage>
</organism>
<evidence type="ECO:0000313" key="6">
    <source>
        <dbReference type="Proteomes" id="UP000030746"/>
    </source>
</evidence>
<evidence type="ECO:0000313" key="5">
    <source>
        <dbReference type="EMBL" id="ESO86172.1"/>
    </source>
</evidence>
<reference evidence="5 6" key="1">
    <citation type="journal article" date="2013" name="Nature">
        <title>Insights into bilaterian evolution from three spiralian genomes.</title>
        <authorList>
            <person name="Simakov O."/>
            <person name="Marletaz F."/>
            <person name="Cho S.J."/>
            <person name="Edsinger-Gonzales E."/>
            <person name="Havlak P."/>
            <person name="Hellsten U."/>
            <person name="Kuo D.H."/>
            <person name="Larsson T."/>
            <person name="Lv J."/>
            <person name="Arendt D."/>
            <person name="Savage R."/>
            <person name="Osoegawa K."/>
            <person name="de Jong P."/>
            <person name="Grimwood J."/>
            <person name="Chapman J.A."/>
            <person name="Shapiro H."/>
            <person name="Aerts A."/>
            <person name="Otillar R.P."/>
            <person name="Terry A.Y."/>
            <person name="Boore J.L."/>
            <person name="Grigoriev I.V."/>
            <person name="Lindberg D.R."/>
            <person name="Seaver E.C."/>
            <person name="Weisblat D.A."/>
            <person name="Putnam N.H."/>
            <person name="Rokhsar D.S."/>
        </authorList>
    </citation>
    <scope>NUCLEOTIDE SEQUENCE [LARGE SCALE GENOMIC DNA]</scope>
</reference>
<evidence type="ECO:0000256" key="1">
    <source>
        <dbReference type="ARBA" id="ARBA00022734"/>
    </source>
</evidence>
<evidence type="ECO:0000259" key="4">
    <source>
        <dbReference type="PROSITE" id="PS51304"/>
    </source>
</evidence>
<dbReference type="CTD" id="20232968"/>
<dbReference type="Pfam" id="PF00337">
    <property type="entry name" value="Gal-bind_lectin"/>
    <property type="match status" value="2"/>
</dbReference>
<evidence type="ECO:0000256" key="2">
    <source>
        <dbReference type="ARBA" id="ARBA00022737"/>
    </source>
</evidence>
<keyword evidence="6" id="KW-1185">Reference proteome</keyword>
<proteinExistence type="predicted"/>
<dbReference type="STRING" id="225164.V3ZPA5"/>
<dbReference type="FunFam" id="2.60.120.200:FF:000124">
    <property type="entry name" value="Galectin-4"/>
    <property type="match status" value="2"/>
</dbReference>
<dbReference type="SMART" id="SM00908">
    <property type="entry name" value="Gal-bind_lectin"/>
    <property type="match status" value="2"/>
</dbReference>
<evidence type="ECO:0000256" key="3">
    <source>
        <dbReference type="RuleBase" id="RU102079"/>
    </source>
</evidence>
<feature type="non-terminal residue" evidence="5">
    <location>
        <position position="1"/>
    </location>
</feature>
<dbReference type="KEGG" id="lgi:LOTGIDRAFT_129554"/>
<dbReference type="SUPFAM" id="SSF49899">
    <property type="entry name" value="Concanavalin A-like lectins/glucanases"/>
    <property type="match status" value="2"/>
</dbReference>
<feature type="domain" description="Galectin" evidence="4">
    <location>
        <begin position="123"/>
        <end position="254"/>
    </location>
</feature>
<keyword evidence="2" id="KW-0677">Repeat</keyword>
<dbReference type="OMA" id="IRCEYEG"/>
<dbReference type="HOGENOM" id="CLU_037794_1_1_1"/>
<dbReference type="InterPro" id="IPR044156">
    <property type="entry name" value="Galectin-like"/>
</dbReference>
<dbReference type="InterPro" id="IPR001079">
    <property type="entry name" value="Galectin_CRD"/>
</dbReference>
<accession>V3ZPA5</accession>
<dbReference type="OrthoDB" id="6147920at2759"/>
<dbReference type="InterPro" id="IPR013320">
    <property type="entry name" value="ConA-like_dom_sf"/>
</dbReference>
<dbReference type="Gene3D" id="2.60.120.200">
    <property type="match status" value="2"/>
</dbReference>
<dbReference type="AlphaFoldDB" id="V3ZPA5"/>
<name>V3ZPA5_LOTGI</name>
<dbReference type="Proteomes" id="UP000030746">
    <property type="component" value="Unassembled WGS sequence"/>
</dbReference>
<dbReference type="RefSeq" id="XP_009063133.1">
    <property type="nucleotide sequence ID" value="XM_009064885.1"/>
</dbReference>
<gene>
    <name evidence="5" type="ORF">LOTGIDRAFT_129554</name>
</gene>
<dbReference type="EMBL" id="KB203149">
    <property type="protein sequence ID" value="ESO86172.1"/>
    <property type="molecule type" value="Genomic_DNA"/>
</dbReference>
<feature type="domain" description="Galectin" evidence="4">
    <location>
        <begin position="1"/>
        <end position="106"/>
    </location>
</feature>
<keyword evidence="1 3" id="KW-0430">Lectin</keyword>
<sequence length="254" mass="29268">RFSINFTSHPDTDLKDTALHFNPRFDEGCIVRNSKQHGGWGSEERHAGLPLQKGTPFEIVFDVHPHNYKIHINGRHFCDFHHRLPKQSVNYLVIYGDVEISFIKFEGQKFNAICSYLFQAVPLTTGIPGQLSPGRMIHVSGVPYSNPSRMTFNLMCGSDKALHFDVRFNYGDSRNVCVRTHCQNGNYGPEERQHSFFPFMPNASFDLLILVEPSCYKIAVNNQHFIEFHHRIPYQNVTTLNIEGDVRLTQVRFQ</sequence>